<sequence length="72" mass="7462">MNAAMSNYYTRIAFKKRLGVLTLVLKTARLGSACIGSSWLDGGAESIGVGSAWLRLGAMKCGSAQASHLATA</sequence>
<keyword evidence="2" id="KW-1185">Reference proteome</keyword>
<dbReference type="Proteomes" id="UP001163321">
    <property type="component" value="Chromosome 6"/>
</dbReference>
<accession>A0ACC0VXV9</accession>
<protein>
    <submittedName>
        <fullName evidence="1">Uncharacterized protein</fullName>
    </submittedName>
</protein>
<organism evidence="1 2">
    <name type="scientific">Peronosclerospora sorghi</name>
    <dbReference type="NCBI Taxonomy" id="230839"/>
    <lineage>
        <taxon>Eukaryota</taxon>
        <taxon>Sar</taxon>
        <taxon>Stramenopiles</taxon>
        <taxon>Oomycota</taxon>
        <taxon>Peronosporomycetes</taxon>
        <taxon>Peronosporales</taxon>
        <taxon>Peronosporaceae</taxon>
        <taxon>Peronosclerospora</taxon>
    </lineage>
</organism>
<reference evidence="1 2" key="1">
    <citation type="journal article" date="2022" name="bioRxiv">
        <title>The genome of the oomycete Peronosclerospora sorghi, a cosmopolitan pathogen of maize and sorghum, is inflated with dispersed pseudogenes.</title>
        <authorList>
            <person name="Fletcher K."/>
            <person name="Martin F."/>
            <person name="Isakeit T."/>
            <person name="Cavanaugh K."/>
            <person name="Magill C."/>
            <person name="Michelmore R."/>
        </authorList>
    </citation>
    <scope>NUCLEOTIDE SEQUENCE [LARGE SCALE GENOMIC DNA]</scope>
    <source>
        <strain evidence="1">P6</strain>
    </source>
</reference>
<evidence type="ECO:0000313" key="2">
    <source>
        <dbReference type="Proteomes" id="UP001163321"/>
    </source>
</evidence>
<proteinExistence type="predicted"/>
<name>A0ACC0VXV9_9STRA</name>
<gene>
    <name evidence="1" type="ORF">PsorP6_011179</name>
</gene>
<evidence type="ECO:0000313" key="1">
    <source>
        <dbReference type="EMBL" id="KAI9910296.1"/>
    </source>
</evidence>
<dbReference type="EMBL" id="CM047585">
    <property type="protein sequence ID" value="KAI9910296.1"/>
    <property type="molecule type" value="Genomic_DNA"/>
</dbReference>
<comment type="caution">
    <text evidence="1">The sequence shown here is derived from an EMBL/GenBank/DDBJ whole genome shotgun (WGS) entry which is preliminary data.</text>
</comment>